<dbReference type="InterPro" id="IPR001433">
    <property type="entry name" value="OxRdtase_FAD/NAD-bd"/>
</dbReference>
<organism evidence="2 3">
    <name type="scientific">Geofilum rubicundum JCM 15548</name>
    <dbReference type="NCBI Taxonomy" id="1236989"/>
    <lineage>
        <taxon>Bacteria</taxon>
        <taxon>Pseudomonadati</taxon>
        <taxon>Bacteroidota</taxon>
        <taxon>Bacteroidia</taxon>
        <taxon>Marinilabiliales</taxon>
        <taxon>Marinilabiliaceae</taxon>
        <taxon>Geofilum</taxon>
    </lineage>
</organism>
<evidence type="ECO:0000313" key="3">
    <source>
        <dbReference type="Proteomes" id="UP000032900"/>
    </source>
</evidence>
<dbReference type="Gene3D" id="3.40.50.80">
    <property type="entry name" value="Nucleotide-binding domain of ferredoxin-NADP reductase (FNR) module"/>
    <property type="match status" value="1"/>
</dbReference>
<dbReference type="GO" id="GO:0016491">
    <property type="term" value="F:oxidoreductase activity"/>
    <property type="evidence" value="ECO:0007669"/>
    <property type="project" value="InterPro"/>
</dbReference>
<keyword evidence="3" id="KW-1185">Reference proteome</keyword>
<dbReference type="InterPro" id="IPR017938">
    <property type="entry name" value="Riboflavin_synthase-like_b-brl"/>
</dbReference>
<dbReference type="InterPro" id="IPR008333">
    <property type="entry name" value="Cbr1-like_FAD-bd_dom"/>
</dbReference>
<dbReference type="EMBL" id="BAZW01000013">
    <property type="protein sequence ID" value="GAO29809.1"/>
    <property type="molecule type" value="Genomic_DNA"/>
</dbReference>
<dbReference type="Pfam" id="PF00970">
    <property type="entry name" value="FAD_binding_6"/>
    <property type="match status" value="1"/>
</dbReference>
<dbReference type="Proteomes" id="UP000032900">
    <property type="component" value="Unassembled WGS sequence"/>
</dbReference>
<evidence type="ECO:0000313" key="2">
    <source>
        <dbReference type="EMBL" id="GAO29809.1"/>
    </source>
</evidence>
<dbReference type="Pfam" id="PF00175">
    <property type="entry name" value="NAD_binding_1"/>
    <property type="match status" value="1"/>
</dbReference>
<dbReference type="STRING" id="1236989.JCM15548_12037"/>
<dbReference type="SUPFAM" id="SSF63380">
    <property type="entry name" value="Riboflavin synthase domain-like"/>
    <property type="match status" value="1"/>
</dbReference>
<gene>
    <name evidence="2" type="ORF">JCM15548_12037</name>
</gene>
<name>A0A0E9LX27_9BACT</name>
<dbReference type="InterPro" id="IPR050415">
    <property type="entry name" value="MRET"/>
</dbReference>
<proteinExistence type="predicted"/>
<evidence type="ECO:0000259" key="1">
    <source>
        <dbReference type="PROSITE" id="PS51384"/>
    </source>
</evidence>
<reference evidence="2 3" key="1">
    <citation type="journal article" date="2015" name="Microbes Environ.">
        <title>Distribution and evolution of nitrogen fixation genes in the phylum bacteroidetes.</title>
        <authorList>
            <person name="Inoue J."/>
            <person name="Oshima K."/>
            <person name="Suda W."/>
            <person name="Sakamoto M."/>
            <person name="Iino T."/>
            <person name="Noda S."/>
            <person name="Hongoh Y."/>
            <person name="Hattori M."/>
            <person name="Ohkuma M."/>
        </authorList>
    </citation>
    <scope>NUCLEOTIDE SEQUENCE [LARGE SCALE GENOMIC DNA]</scope>
    <source>
        <strain evidence="2">JCM 15548</strain>
    </source>
</reference>
<dbReference type="PANTHER" id="PTHR47354">
    <property type="entry name" value="NADH OXIDOREDUCTASE HCR"/>
    <property type="match status" value="1"/>
</dbReference>
<accession>A0A0E9LX27</accession>
<dbReference type="AlphaFoldDB" id="A0A0E9LX27"/>
<dbReference type="InterPro" id="IPR017927">
    <property type="entry name" value="FAD-bd_FR_type"/>
</dbReference>
<dbReference type="SUPFAM" id="SSF52343">
    <property type="entry name" value="Ferredoxin reductase-like, C-terminal NADP-linked domain"/>
    <property type="match status" value="1"/>
</dbReference>
<comment type="caution">
    <text evidence="2">The sequence shown here is derived from an EMBL/GenBank/DDBJ whole genome shotgun (WGS) entry which is preliminary data.</text>
</comment>
<sequence>MAEVVKRRKKVLPAKVHANREITPGVFALEVEKLSDFIPGQVIAAAMHADDDLRLYSIASGVDQPFLRILFDVKPEGQLTPPMSKLKAGDTLYISAPFGRFTKTPEGAWWIATGTGIAPFISMAESEEFAHRTLLHGARFLNQFYYSDLFKEKMGSNYLRFCTAESSEDVVSGRLTTFLKESNNILPERKYYLCGNANMVVEVRDLLLNRGVPFEHIIAEIYF</sequence>
<feature type="domain" description="FAD-binding FR-type" evidence="1">
    <location>
        <begin position="9"/>
        <end position="104"/>
    </location>
</feature>
<dbReference type="PROSITE" id="PS51384">
    <property type="entry name" value="FAD_FR"/>
    <property type="match status" value="1"/>
</dbReference>
<dbReference type="InterPro" id="IPR039261">
    <property type="entry name" value="FNR_nucleotide-bd"/>
</dbReference>
<dbReference type="RefSeq" id="WP_062124374.1">
    <property type="nucleotide sequence ID" value="NZ_BAZW01000013.1"/>
</dbReference>
<dbReference type="Gene3D" id="2.40.30.10">
    <property type="entry name" value="Translation factors"/>
    <property type="match status" value="1"/>
</dbReference>
<dbReference type="OrthoDB" id="9789468at2"/>
<protein>
    <submittedName>
        <fullName evidence="2">Ferredoxin-NADP(+) reductase</fullName>
    </submittedName>
</protein>
<dbReference type="PANTHER" id="PTHR47354:SF5">
    <property type="entry name" value="PROTEIN RFBI"/>
    <property type="match status" value="1"/>
</dbReference>